<name>A0AAE3WFY5_9RHOB</name>
<comment type="caution">
    <text evidence="1">The sequence shown here is derived from an EMBL/GenBank/DDBJ whole genome shotgun (WGS) entry which is preliminary data.</text>
</comment>
<evidence type="ECO:0000313" key="2">
    <source>
        <dbReference type="Proteomes" id="UP001226762"/>
    </source>
</evidence>
<accession>A0AAE3WFY5</accession>
<dbReference type="EMBL" id="JANHAX010000008">
    <property type="protein sequence ID" value="MDQ2092306.1"/>
    <property type="molecule type" value="Genomic_DNA"/>
</dbReference>
<sequence>MEIIKSEQEKGRRFINKLSVGERQLAAAIQMYFLELDPLAIHTVSSAAHNVLADLLQERGKDASVHGVVYGFFRAAKDLHSGEITEDDIRKWGDGALELVQQYKKLFEDDPELHFDQISSDSPAEERRAYWSDRRRAYNYLKHADRDAQALLDEATINNEDAILQAIVCSQHLNMKHTPEKHFFYCAMIALGKISDKNEKKPMDLVLLLEGLPKEEIMALGRRNLCLGAYSDDEWILNDFKEKSEERMKSMSKKIADGTYEDILFFNFD</sequence>
<proteinExistence type="predicted"/>
<protein>
    <submittedName>
        <fullName evidence="1">Uncharacterized protein</fullName>
    </submittedName>
</protein>
<reference evidence="1" key="2">
    <citation type="submission" date="2023-02" db="EMBL/GenBank/DDBJ databases">
        <title>'Rhodoalgimonas zhirmunskyi' gen. nov., isolated from a red alga.</title>
        <authorList>
            <person name="Nedashkovskaya O.I."/>
            <person name="Otstavnykh N.Y."/>
            <person name="Bystritskaya E.P."/>
            <person name="Balabanova L.A."/>
            <person name="Isaeva M.P."/>
        </authorList>
    </citation>
    <scope>NUCLEOTIDE SEQUENCE</scope>
    <source>
        <strain evidence="1">KCTC 52189</strain>
    </source>
</reference>
<organism evidence="1 2">
    <name type="scientific">Marimonas arenosa</name>
    <dbReference type="NCBI Taxonomy" id="1795305"/>
    <lineage>
        <taxon>Bacteria</taxon>
        <taxon>Pseudomonadati</taxon>
        <taxon>Pseudomonadota</taxon>
        <taxon>Alphaproteobacteria</taxon>
        <taxon>Rhodobacterales</taxon>
        <taxon>Paracoccaceae</taxon>
        <taxon>Marimonas</taxon>
    </lineage>
</organism>
<evidence type="ECO:0000313" key="1">
    <source>
        <dbReference type="EMBL" id="MDQ2092306.1"/>
    </source>
</evidence>
<reference evidence="1" key="1">
    <citation type="submission" date="2022-07" db="EMBL/GenBank/DDBJ databases">
        <authorList>
            <person name="Otstavnykh N."/>
            <person name="Isaeva M."/>
            <person name="Bystritskaya E."/>
        </authorList>
    </citation>
    <scope>NUCLEOTIDE SEQUENCE</scope>
    <source>
        <strain evidence="1">KCTC 52189</strain>
    </source>
</reference>
<keyword evidence="2" id="KW-1185">Reference proteome</keyword>
<dbReference type="Proteomes" id="UP001226762">
    <property type="component" value="Unassembled WGS sequence"/>
</dbReference>
<dbReference type="AlphaFoldDB" id="A0AAE3WFY5"/>
<dbReference type="RefSeq" id="WP_306737615.1">
    <property type="nucleotide sequence ID" value="NZ_JANHAX010000008.1"/>
</dbReference>
<gene>
    <name evidence="1" type="ORF">NO357_20565</name>
</gene>